<dbReference type="PROSITE" id="PS51257">
    <property type="entry name" value="PROKAR_LIPOPROTEIN"/>
    <property type="match status" value="1"/>
</dbReference>
<dbReference type="Proteomes" id="UP000255423">
    <property type="component" value="Unassembled WGS sequence"/>
</dbReference>
<sequence>MKNLSAKYLVGALFAGLCVFAGCGEDAANVFPVAPTNVVSSSSAAQPQSVPAESSSSENVASNPASSSSVVDSGVPASSSDVIGLSSSSAGTALVNGPFTFATTPGALALAPDADGFYDMGDVYKAVPKTSKIAFVIRHSKRQKNNLGTESTLTPIGITMAKTLGEKLVGDESFYYASTNFLRTRATCENIAAGRGETAEVVTWNDINGSYFLTVPSDTLDALVSNKGGNPKYIAQYSYGAPYSYANTVGVVISTYFYDLYERGNQFVNEVIVANMPSWKRVSILVSHDMLVEPLVAFVSNRTINLKVYESPFRWVNYLSGIAVIVDETGAVTALPVRGDEVGWMIPRDEVDEGV</sequence>
<proteinExistence type="predicted"/>
<gene>
    <name evidence="3" type="ORF">SAMN05661053_1372</name>
</gene>
<keyword evidence="2" id="KW-0732">Signal</keyword>
<dbReference type="AlphaFoldDB" id="A0A380S4S4"/>
<evidence type="ECO:0000256" key="2">
    <source>
        <dbReference type="SAM" id="SignalP"/>
    </source>
</evidence>
<feature type="chain" id="PRO_5016607777" evidence="2">
    <location>
        <begin position="22"/>
        <end position="355"/>
    </location>
</feature>
<feature type="region of interest" description="Disordered" evidence="1">
    <location>
        <begin position="45"/>
        <end position="72"/>
    </location>
</feature>
<feature type="signal peptide" evidence="2">
    <location>
        <begin position="1"/>
        <end position="21"/>
    </location>
</feature>
<evidence type="ECO:0000256" key="1">
    <source>
        <dbReference type="SAM" id="MobiDB-lite"/>
    </source>
</evidence>
<dbReference type="InterPro" id="IPR029033">
    <property type="entry name" value="His_PPase_superfam"/>
</dbReference>
<dbReference type="SUPFAM" id="SSF53254">
    <property type="entry name" value="Phosphoglycerate mutase-like"/>
    <property type="match status" value="1"/>
</dbReference>
<accession>A0A380S4S4</accession>
<name>A0A380S4S4_FIBSU</name>
<reference evidence="3 4" key="1">
    <citation type="submission" date="2017-08" db="EMBL/GenBank/DDBJ databases">
        <authorList>
            <person name="de Groot N.N."/>
        </authorList>
    </citation>
    <scope>NUCLEOTIDE SEQUENCE [LARGE SCALE GENOMIC DNA]</scope>
    <source>
        <strain evidence="3 4">HM2</strain>
    </source>
</reference>
<protein>
    <submittedName>
        <fullName evidence="3">Histidine phosphatase superfamily (Branch 1)</fullName>
    </submittedName>
</protein>
<evidence type="ECO:0000313" key="4">
    <source>
        <dbReference type="Proteomes" id="UP000255423"/>
    </source>
</evidence>
<dbReference type="RefSeq" id="WP_109572589.1">
    <property type="nucleotide sequence ID" value="NZ_UHJL01000002.1"/>
</dbReference>
<dbReference type="InterPro" id="IPR013078">
    <property type="entry name" value="His_Pase_superF_clade-1"/>
</dbReference>
<organism evidence="3 4">
    <name type="scientific">Fibrobacter succinogenes</name>
    <name type="common">Bacteroides succinogenes</name>
    <dbReference type="NCBI Taxonomy" id="833"/>
    <lineage>
        <taxon>Bacteria</taxon>
        <taxon>Pseudomonadati</taxon>
        <taxon>Fibrobacterota</taxon>
        <taxon>Fibrobacteria</taxon>
        <taxon>Fibrobacterales</taxon>
        <taxon>Fibrobacteraceae</taxon>
        <taxon>Fibrobacter</taxon>
    </lineage>
</organism>
<dbReference type="Gene3D" id="3.40.50.1240">
    <property type="entry name" value="Phosphoglycerate mutase-like"/>
    <property type="match status" value="1"/>
</dbReference>
<dbReference type="Pfam" id="PF00300">
    <property type="entry name" value="His_Phos_1"/>
    <property type="match status" value="1"/>
</dbReference>
<dbReference type="EMBL" id="UHJL01000002">
    <property type="protein sequence ID" value="SUQ23983.1"/>
    <property type="molecule type" value="Genomic_DNA"/>
</dbReference>
<evidence type="ECO:0000313" key="3">
    <source>
        <dbReference type="EMBL" id="SUQ23983.1"/>
    </source>
</evidence>